<name>L2GS41_VAVCU</name>
<dbReference type="OMA" id="SKYGECV"/>
<dbReference type="VEuPathDB" id="MicrosporidiaDB:VCUG_02075"/>
<keyword evidence="2" id="KW-1185">Reference proteome</keyword>
<organism evidence="1 2">
    <name type="scientific">Vavraia culicis (isolate floridensis)</name>
    <name type="common">Microsporidian parasite</name>
    <dbReference type="NCBI Taxonomy" id="948595"/>
    <lineage>
        <taxon>Eukaryota</taxon>
        <taxon>Fungi</taxon>
        <taxon>Fungi incertae sedis</taxon>
        <taxon>Microsporidia</taxon>
        <taxon>Pleistophoridae</taxon>
        <taxon>Vavraia</taxon>
    </lineage>
</organism>
<reference evidence="2" key="1">
    <citation type="submission" date="2011-03" db="EMBL/GenBank/DDBJ databases">
        <title>The genome sequence of Vavraia culicis strain floridensis.</title>
        <authorList>
            <consortium name="The Broad Institute Genome Sequencing Platform"/>
            <person name="Cuomo C."/>
            <person name="Becnel J."/>
            <person name="Sanscrainte N."/>
            <person name="Young S.K."/>
            <person name="Zeng Q."/>
            <person name="Gargeya S."/>
            <person name="Fitzgerald M."/>
            <person name="Haas B."/>
            <person name="Abouelleil A."/>
            <person name="Alvarado L."/>
            <person name="Arachchi H.M."/>
            <person name="Berlin A."/>
            <person name="Chapman S.B."/>
            <person name="Gearin G."/>
            <person name="Goldberg J."/>
            <person name="Griggs A."/>
            <person name="Gujja S."/>
            <person name="Hansen M."/>
            <person name="Heiman D."/>
            <person name="Howarth C."/>
            <person name="Larimer J."/>
            <person name="Lui A."/>
            <person name="MacDonald P.J.P."/>
            <person name="McCowen C."/>
            <person name="Montmayeur A."/>
            <person name="Murphy C."/>
            <person name="Neiman D."/>
            <person name="Pearson M."/>
            <person name="Priest M."/>
            <person name="Roberts A."/>
            <person name="Saif S."/>
            <person name="Shea T."/>
            <person name="Sisk P."/>
            <person name="Stolte C."/>
            <person name="Sykes S."/>
            <person name="Wortman J."/>
            <person name="Nusbaum C."/>
            <person name="Birren B."/>
        </authorList>
    </citation>
    <scope>NUCLEOTIDE SEQUENCE [LARGE SCALE GENOMIC DNA]</scope>
    <source>
        <strain evidence="2">floridensis</strain>
    </source>
</reference>
<evidence type="ECO:0000313" key="1">
    <source>
        <dbReference type="EMBL" id="ELA46439.1"/>
    </source>
</evidence>
<dbReference type="RefSeq" id="XP_008075088.1">
    <property type="nucleotide sequence ID" value="XM_008076897.1"/>
</dbReference>
<gene>
    <name evidence="1" type="ORF">VCUG_02075</name>
</gene>
<dbReference type="AlphaFoldDB" id="L2GS41"/>
<dbReference type="EMBL" id="GL877445">
    <property type="protein sequence ID" value="ELA46439.1"/>
    <property type="molecule type" value="Genomic_DNA"/>
</dbReference>
<proteinExistence type="predicted"/>
<dbReference type="InParanoid" id="L2GS41"/>
<dbReference type="GeneID" id="19879943"/>
<dbReference type="HOGENOM" id="CLU_1714698_0_0_1"/>
<protein>
    <submittedName>
        <fullName evidence="1">Uncharacterized protein</fullName>
    </submittedName>
</protein>
<dbReference type="Proteomes" id="UP000011081">
    <property type="component" value="Unassembled WGS sequence"/>
</dbReference>
<accession>L2GS41</accession>
<evidence type="ECO:0000313" key="2">
    <source>
        <dbReference type="Proteomes" id="UP000011081"/>
    </source>
</evidence>
<sequence length="153" mass="17488">MPTNILTIKHVPFVPLSLIKQHFSLFYPCTVSHSTNKITITYKAPQHALYTRKVLTNTTLNNHAVTFILKSKARVYVKESDERMAYDRASKYGECVVGRKGRGCVVTFERFKSADEFVMNDGGEYAFKSGNERWGSVSDREEEEMSDDLVHEV</sequence>
<dbReference type="OrthoDB" id="10330359at2759"/>